<evidence type="ECO:0000313" key="1">
    <source>
        <dbReference type="EMBL" id="KIK51762.1"/>
    </source>
</evidence>
<evidence type="ECO:0000313" key="2">
    <source>
        <dbReference type="Proteomes" id="UP000053593"/>
    </source>
</evidence>
<dbReference type="EMBL" id="KN834856">
    <property type="protein sequence ID" value="KIK51762.1"/>
    <property type="molecule type" value="Genomic_DNA"/>
</dbReference>
<sequence length="311" mass="35613">MPPQELALPLQTYSLEDYIRTAKSLERRDTILFLQFVLTGKNFRDQCQAFLDPMLNRVDEELPLTVARDFDSLIGIADRILVDSAISVYPAPNPAEVLSSSIHLKYRVRYTGENGDYYKRILIHRIPNFQFAVWGNRCQIHIFFPKLATNERLSKPLTTAEKADFYELGLRPTIATLLPGDVSDWPPTYESELFRAKKTKGLFSYQTKMIPWTHVEELAETLRAKLTEAGVDWADGFFFTHTVRGVKHSTQHRMSVEAADSTLRDFLYQANVPETALDSGDWWIDVGTEFHSQDELCLQWSTSSHFRGLGG</sequence>
<keyword evidence="2" id="KW-1185">Reference proteome</keyword>
<dbReference type="Proteomes" id="UP000053593">
    <property type="component" value="Unassembled WGS sequence"/>
</dbReference>
<proteinExistence type="predicted"/>
<reference evidence="1 2" key="1">
    <citation type="submission" date="2014-04" db="EMBL/GenBank/DDBJ databases">
        <title>Evolutionary Origins and Diversification of the Mycorrhizal Mutualists.</title>
        <authorList>
            <consortium name="DOE Joint Genome Institute"/>
            <consortium name="Mycorrhizal Genomics Consortium"/>
            <person name="Kohler A."/>
            <person name="Kuo A."/>
            <person name="Nagy L.G."/>
            <person name="Floudas D."/>
            <person name="Copeland A."/>
            <person name="Barry K.W."/>
            <person name="Cichocki N."/>
            <person name="Veneault-Fourrey C."/>
            <person name="LaButti K."/>
            <person name="Lindquist E.A."/>
            <person name="Lipzen A."/>
            <person name="Lundell T."/>
            <person name="Morin E."/>
            <person name="Murat C."/>
            <person name="Riley R."/>
            <person name="Ohm R."/>
            <person name="Sun H."/>
            <person name="Tunlid A."/>
            <person name="Henrissat B."/>
            <person name="Grigoriev I.V."/>
            <person name="Hibbett D.S."/>
            <person name="Martin F."/>
        </authorList>
    </citation>
    <scope>NUCLEOTIDE SEQUENCE [LARGE SCALE GENOMIC DNA]</scope>
    <source>
        <strain evidence="1 2">FD-317 M1</strain>
    </source>
</reference>
<name>A0A0D0C1T2_9AGAR</name>
<gene>
    <name evidence="1" type="ORF">GYMLUDRAFT_64661</name>
</gene>
<protein>
    <submittedName>
        <fullName evidence="1">Uncharacterized protein</fullName>
    </submittedName>
</protein>
<organism evidence="1 2">
    <name type="scientific">Collybiopsis luxurians FD-317 M1</name>
    <dbReference type="NCBI Taxonomy" id="944289"/>
    <lineage>
        <taxon>Eukaryota</taxon>
        <taxon>Fungi</taxon>
        <taxon>Dikarya</taxon>
        <taxon>Basidiomycota</taxon>
        <taxon>Agaricomycotina</taxon>
        <taxon>Agaricomycetes</taxon>
        <taxon>Agaricomycetidae</taxon>
        <taxon>Agaricales</taxon>
        <taxon>Marasmiineae</taxon>
        <taxon>Omphalotaceae</taxon>
        <taxon>Collybiopsis</taxon>
        <taxon>Collybiopsis luxurians</taxon>
    </lineage>
</organism>
<dbReference type="AlphaFoldDB" id="A0A0D0C1T2"/>
<dbReference type="OrthoDB" id="3261690at2759"/>
<dbReference type="HOGENOM" id="CLU_842140_0_0_1"/>
<accession>A0A0D0C1T2</accession>